<evidence type="ECO:0000313" key="2">
    <source>
        <dbReference type="EMBL" id="AHG90013.1"/>
    </source>
</evidence>
<dbReference type="eggNOG" id="ENOG50314QH">
    <property type="taxonomic scope" value="Bacteria"/>
</dbReference>
<reference evidence="2 3" key="1">
    <citation type="journal article" date="2014" name="Genome Announc.">
        <title>Genome Sequence and Methylome of Soil Bacterium Gemmatirosa kalamazoonensis KBS708T, a Member of the Rarely Cultivated Gemmatimonadetes Phylum.</title>
        <authorList>
            <person name="Debruyn J.M."/>
            <person name="Radosevich M."/>
            <person name="Wommack K.E."/>
            <person name="Polson S.W."/>
            <person name="Hauser L.J."/>
            <person name="Fawaz M.N."/>
            <person name="Korlach J."/>
            <person name="Tsai Y.C."/>
        </authorList>
    </citation>
    <scope>NUCLEOTIDE SEQUENCE [LARGE SCALE GENOMIC DNA]</scope>
    <source>
        <strain evidence="2 3">KBS708</strain>
    </source>
</reference>
<feature type="transmembrane region" description="Helical" evidence="1">
    <location>
        <begin position="70"/>
        <end position="92"/>
    </location>
</feature>
<name>W0RKQ0_9BACT</name>
<dbReference type="KEGG" id="gba:J421_2476"/>
<keyword evidence="1" id="KW-0812">Transmembrane</keyword>
<dbReference type="HOGENOM" id="CLU_1649691_0_0_0"/>
<dbReference type="AlphaFoldDB" id="W0RKQ0"/>
<evidence type="ECO:0000256" key="1">
    <source>
        <dbReference type="SAM" id="Phobius"/>
    </source>
</evidence>
<organism evidence="2 3">
    <name type="scientific">Gemmatirosa kalamazoonensis</name>
    <dbReference type="NCBI Taxonomy" id="861299"/>
    <lineage>
        <taxon>Bacteria</taxon>
        <taxon>Pseudomonadati</taxon>
        <taxon>Gemmatimonadota</taxon>
        <taxon>Gemmatimonadia</taxon>
        <taxon>Gemmatimonadales</taxon>
        <taxon>Gemmatimonadaceae</taxon>
        <taxon>Gemmatirosa</taxon>
    </lineage>
</organism>
<feature type="transmembrane region" description="Helical" evidence="1">
    <location>
        <begin position="35"/>
        <end position="58"/>
    </location>
</feature>
<accession>W0RKQ0</accession>
<dbReference type="RefSeq" id="WP_025411488.1">
    <property type="nucleotide sequence ID" value="NZ_CP007128.1"/>
</dbReference>
<keyword evidence="1" id="KW-0472">Membrane</keyword>
<protein>
    <submittedName>
        <fullName evidence="2">Uncharacterized protein</fullName>
    </submittedName>
</protein>
<evidence type="ECO:0000313" key="3">
    <source>
        <dbReference type="Proteomes" id="UP000019151"/>
    </source>
</evidence>
<dbReference type="Proteomes" id="UP000019151">
    <property type="component" value="Chromosome"/>
</dbReference>
<proteinExistence type="predicted"/>
<feature type="transmembrane region" description="Helical" evidence="1">
    <location>
        <begin position="104"/>
        <end position="126"/>
    </location>
</feature>
<dbReference type="EMBL" id="CP007128">
    <property type="protein sequence ID" value="AHG90013.1"/>
    <property type="molecule type" value="Genomic_DNA"/>
</dbReference>
<dbReference type="STRING" id="861299.J421_2476"/>
<sequence>MYPVTLLLILVPLVDLSLRIFPPQFGSLQWRFGAVGTLLGNFGTILLGIGLTGLLAAFNGHRGLLRIIGYVTLVLSAVSIAVLALFALDAVQMRTLANPNYKRAVLLSSGGAMFAGLFGVFTLFSLGRGALAASRGAPGATARRTQPAGAPLVVAGRGEA</sequence>
<dbReference type="InParanoid" id="W0RKQ0"/>
<keyword evidence="1" id="KW-1133">Transmembrane helix</keyword>
<keyword evidence="3" id="KW-1185">Reference proteome</keyword>
<gene>
    <name evidence="2" type="ORF">J421_2476</name>
</gene>